<dbReference type="GO" id="GO:0016114">
    <property type="term" value="P:terpenoid biosynthetic process"/>
    <property type="evidence" value="ECO:0007669"/>
    <property type="project" value="InterPro"/>
</dbReference>
<reference evidence="4 5" key="1">
    <citation type="submission" date="2019-07" db="EMBL/GenBank/DDBJ databases">
        <title>De Novo Assembly of kiwifruit Actinidia rufa.</title>
        <authorList>
            <person name="Sugita-Konishi S."/>
            <person name="Sato K."/>
            <person name="Mori E."/>
            <person name="Abe Y."/>
            <person name="Kisaki G."/>
            <person name="Hamano K."/>
            <person name="Suezawa K."/>
            <person name="Otani M."/>
            <person name="Fukuda T."/>
            <person name="Manabe T."/>
            <person name="Gomi K."/>
            <person name="Tabuchi M."/>
            <person name="Akimitsu K."/>
            <person name="Kataoka I."/>
        </authorList>
    </citation>
    <scope>NUCLEOTIDE SEQUENCE [LARGE SCALE GENOMIC DNA]</scope>
    <source>
        <strain evidence="5">cv. Fuchu</strain>
    </source>
</reference>
<dbReference type="GO" id="GO:0016740">
    <property type="term" value="F:transferase activity"/>
    <property type="evidence" value="ECO:0007669"/>
    <property type="project" value="UniProtKB-KW"/>
</dbReference>
<dbReference type="GO" id="GO:0010333">
    <property type="term" value="F:terpene synthase activity"/>
    <property type="evidence" value="ECO:0007669"/>
    <property type="project" value="InterPro"/>
</dbReference>
<proteinExistence type="predicted"/>
<dbReference type="Pfam" id="PF01397">
    <property type="entry name" value="Terpene_synth"/>
    <property type="match status" value="1"/>
</dbReference>
<dbReference type="InterPro" id="IPR008949">
    <property type="entry name" value="Isoprenoid_synthase_dom_sf"/>
</dbReference>
<sequence>MIPLFLGDREITDLAFGIWTIWSPCKTDYMGETYKSRSEKLKEDVKMMLKNIVNPLDQLELIDVLQRLGLAYHFEEEIDNTLNNIYKNSHGKWKENDSYATALEFRLLGQHRYHVPQEVFERFMHKKRGFKECICADVKGLLNLYEASYYSLEDERIMENAWIFIPEQLKNLKMDVDPNLAVQVSHALELPLLEDAKVQDKGLHQEELREMSSLKDLSSSSLAFSGGGKSIDLREKMSFARNRLVESYFWTGGITFEP</sequence>
<protein>
    <submittedName>
        <fullName evidence="4">Terpenoid cyclases/Protein prenyltransferases superfamily protein</fullName>
    </submittedName>
</protein>
<dbReference type="InterPro" id="IPR001906">
    <property type="entry name" value="Terpene_synth_N"/>
</dbReference>
<gene>
    <name evidence="4" type="ORF">Acr_08g0001450</name>
</gene>
<organism evidence="4 5">
    <name type="scientific">Actinidia rufa</name>
    <dbReference type="NCBI Taxonomy" id="165716"/>
    <lineage>
        <taxon>Eukaryota</taxon>
        <taxon>Viridiplantae</taxon>
        <taxon>Streptophyta</taxon>
        <taxon>Embryophyta</taxon>
        <taxon>Tracheophyta</taxon>
        <taxon>Spermatophyta</taxon>
        <taxon>Magnoliopsida</taxon>
        <taxon>eudicotyledons</taxon>
        <taxon>Gunneridae</taxon>
        <taxon>Pentapetalae</taxon>
        <taxon>asterids</taxon>
        <taxon>Ericales</taxon>
        <taxon>Actinidiaceae</taxon>
        <taxon>Actinidia</taxon>
    </lineage>
</organism>
<dbReference type="InterPro" id="IPR050148">
    <property type="entry name" value="Terpene_synthase-like"/>
</dbReference>
<evidence type="ECO:0000256" key="2">
    <source>
        <dbReference type="ARBA" id="ARBA00022842"/>
    </source>
</evidence>
<dbReference type="EMBL" id="BJWL01000008">
    <property type="protein sequence ID" value="GFY91749.1"/>
    <property type="molecule type" value="Genomic_DNA"/>
</dbReference>
<accession>A0A7J0F0M8</accession>
<name>A0A7J0F0M8_9ERIC</name>
<dbReference type="InterPro" id="IPR036965">
    <property type="entry name" value="Terpene_synth_N_sf"/>
</dbReference>
<evidence type="ECO:0000259" key="3">
    <source>
        <dbReference type="Pfam" id="PF01397"/>
    </source>
</evidence>
<dbReference type="PANTHER" id="PTHR31225">
    <property type="entry name" value="OS04G0344100 PROTEIN-RELATED"/>
    <property type="match status" value="1"/>
</dbReference>
<dbReference type="Gene3D" id="1.10.600.10">
    <property type="entry name" value="Farnesyl Diphosphate Synthase"/>
    <property type="match status" value="1"/>
</dbReference>
<dbReference type="SUPFAM" id="SSF48239">
    <property type="entry name" value="Terpenoid cyclases/Protein prenyltransferases"/>
    <property type="match status" value="1"/>
</dbReference>
<keyword evidence="4" id="KW-0808">Transferase</keyword>
<dbReference type="PANTHER" id="PTHR31225:SF252">
    <property type="entry name" value="TERPENE SYNTHASE 12-RELATED"/>
    <property type="match status" value="1"/>
</dbReference>
<comment type="cofactor">
    <cofactor evidence="1">
        <name>Mg(2+)</name>
        <dbReference type="ChEBI" id="CHEBI:18420"/>
    </cofactor>
</comment>
<dbReference type="InterPro" id="IPR008930">
    <property type="entry name" value="Terpenoid_cyclase/PrenylTrfase"/>
</dbReference>
<dbReference type="Gene3D" id="1.50.10.130">
    <property type="entry name" value="Terpene synthase, N-terminal domain"/>
    <property type="match status" value="1"/>
</dbReference>
<evidence type="ECO:0000313" key="4">
    <source>
        <dbReference type="EMBL" id="GFY91749.1"/>
    </source>
</evidence>
<comment type="caution">
    <text evidence="4">The sequence shown here is derived from an EMBL/GenBank/DDBJ whole genome shotgun (WGS) entry which is preliminary data.</text>
</comment>
<evidence type="ECO:0000256" key="1">
    <source>
        <dbReference type="ARBA" id="ARBA00001946"/>
    </source>
</evidence>
<evidence type="ECO:0000313" key="5">
    <source>
        <dbReference type="Proteomes" id="UP000585474"/>
    </source>
</evidence>
<feature type="domain" description="Terpene synthase N-terminal" evidence="3">
    <location>
        <begin position="32"/>
        <end position="188"/>
    </location>
</feature>
<dbReference type="OrthoDB" id="1936865at2759"/>
<dbReference type="AlphaFoldDB" id="A0A7J0F0M8"/>
<keyword evidence="5" id="KW-1185">Reference proteome</keyword>
<dbReference type="Proteomes" id="UP000585474">
    <property type="component" value="Unassembled WGS sequence"/>
</dbReference>
<keyword evidence="2" id="KW-0460">Magnesium</keyword>